<dbReference type="GO" id="GO:0006508">
    <property type="term" value="P:proteolysis"/>
    <property type="evidence" value="ECO:0007669"/>
    <property type="project" value="UniProtKB-KW"/>
</dbReference>
<feature type="compositionally biased region" description="Basic and acidic residues" evidence="18">
    <location>
        <begin position="420"/>
        <end position="430"/>
    </location>
</feature>
<dbReference type="EC" id="3.4.16.6" evidence="14"/>
<dbReference type="Gene3D" id="3.40.50.1820">
    <property type="entry name" value="alpha/beta hydrolase"/>
    <property type="match status" value="1"/>
</dbReference>
<keyword evidence="21" id="KW-1185">Reference proteome</keyword>
<evidence type="ECO:0000256" key="12">
    <source>
        <dbReference type="ARBA" id="ARBA00023136"/>
    </source>
</evidence>
<dbReference type="Proteomes" id="UP000238274">
    <property type="component" value="Unassembled WGS sequence"/>
</dbReference>
<reference evidence="21" key="2">
    <citation type="journal article" date="2018" name="BMC Genomics">
        <title>Genomic insights into host adaptation between the wheat stripe rust pathogen (Puccinia striiformis f. sp. tritici) and the barley stripe rust pathogen (Puccinia striiformis f. sp. hordei).</title>
        <authorList>
            <person name="Xia C."/>
            <person name="Wang M."/>
            <person name="Yin C."/>
            <person name="Cornejo O.E."/>
            <person name="Hulbert S.H."/>
            <person name="Chen X."/>
        </authorList>
    </citation>
    <scope>NUCLEOTIDE SEQUENCE [LARGE SCALE GENOMIC DNA]</scope>
    <source>
        <strain evidence="21">93TX-2</strain>
    </source>
</reference>
<feature type="region of interest" description="Disordered" evidence="18">
    <location>
        <begin position="597"/>
        <end position="715"/>
    </location>
</feature>
<comment type="subcellular location">
    <subcellularLocation>
        <location evidence="2">Golgi apparatus</location>
        <location evidence="2">trans-Golgi network membrane</location>
        <topology evidence="2">Single-pass type I membrane protein</topology>
    </subcellularLocation>
</comment>
<sequence length="715" mass="79644">MSGTTTDQDSRTELPSSASFLVETLPGQPPSTTKSIVQYAGHLPSHPPSTLNPAPDSHLWFWLIRSKHIADRQKFVIWFNGGPGCSSAEGALMEIGPLTPDPNSRPGKPIELIESKISWSEYANLLFIDQPAGTGYSFVNIGDDVRELAEAAEQVVVFMKNFYKVFPEFSKIDTYLAGESFAGQYIPYFAQAILDTAALSTPLIGLIMGNPWLNPKIQYLSYLDFAYEKGLIVKGTSSAKEAEKAFEKCEKALRRTTESSRILVSPCESGLQSILDAGAKVINGTKMTPVAYNITEMSAGEAIDWPTNNQNLKAYLIGRMFMRRKLKQNSTVTALHATAKIGQWTLCNDTIGKEMWVPKSAPSSTLMTGLLKKLKVIIYAGDQDYMCNSLGLNRSINDLEWNGQKGWGLKNNNNPINQDLDSKNNKRKGSDLQQQAVLPQDYYVNGTKIGTWTEARGLSFVKFDYASHLVPVDAAYAAHDMLLRFIGVDIIKAAGPMSSISSQIGDIEDERTGILMEILSNGTLINSDKLMVKLDPEQNESNLSLLGGPVPILETVEERQAYYGPRQTITLFLFLSSLILGLVLLFKWRRRRRRNRQPVLPIRKKNNKRKNKDHLKSICLESSPSRSRTSISRLSSTSSPTYHHHPRTNPNRTIVDDNNNDQAQSLVDHHHHHHQDQSSSLISSKNSTPIRASLSHHHSLSQSQIFSLEDDDEDV</sequence>
<evidence type="ECO:0000256" key="2">
    <source>
        <dbReference type="ARBA" id="ARBA00004393"/>
    </source>
</evidence>
<keyword evidence="6 19" id="KW-0812">Transmembrane</keyword>
<proteinExistence type="inferred from homology"/>
<feature type="compositionally biased region" description="Polar residues" evidence="18">
    <location>
        <begin position="648"/>
        <end position="664"/>
    </location>
</feature>
<keyword evidence="5" id="KW-0645">Protease</keyword>
<dbReference type="InterPro" id="IPR001563">
    <property type="entry name" value="Peptidase_S10"/>
</dbReference>
<dbReference type="Pfam" id="PF00450">
    <property type="entry name" value="Peptidase_S10"/>
    <property type="match status" value="1"/>
</dbReference>
<dbReference type="InterPro" id="IPR029058">
    <property type="entry name" value="AB_hydrolase_fold"/>
</dbReference>
<feature type="compositionally biased region" description="Basic residues" evidence="18">
    <location>
        <begin position="597"/>
        <end position="613"/>
    </location>
</feature>
<feature type="region of interest" description="Disordered" evidence="18">
    <location>
        <begin position="410"/>
        <end position="431"/>
    </location>
</feature>
<evidence type="ECO:0000256" key="1">
    <source>
        <dbReference type="ARBA" id="ARBA00001003"/>
    </source>
</evidence>
<evidence type="ECO:0000313" key="21">
    <source>
        <dbReference type="Proteomes" id="UP000238274"/>
    </source>
</evidence>
<reference evidence="21" key="3">
    <citation type="journal article" date="2018" name="Mol. Plant Microbe Interact.">
        <title>Genome sequence resources for the wheat stripe rust pathogen (Puccinia striiformis f. sp. tritici) and the barley stripe rust pathogen (Puccinia striiformis f. sp. hordei).</title>
        <authorList>
            <person name="Xia C."/>
            <person name="Wang M."/>
            <person name="Yin C."/>
            <person name="Cornejo O.E."/>
            <person name="Hulbert S.H."/>
            <person name="Chen X."/>
        </authorList>
    </citation>
    <scope>NUCLEOTIDE SEQUENCE [LARGE SCALE GENOMIC DNA]</scope>
    <source>
        <strain evidence="21">93TX-2</strain>
    </source>
</reference>
<comment type="catalytic activity">
    <reaction evidence="1">
        <text>Preferential release of a C-terminal arginine or lysine residue.</text>
        <dbReference type="EC" id="3.4.16.6"/>
    </reaction>
</comment>
<dbReference type="OrthoDB" id="443318at2759"/>
<keyword evidence="10 19" id="KW-1133">Transmembrane helix</keyword>
<dbReference type="GO" id="GO:0004185">
    <property type="term" value="F:serine-type carboxypeptidase activity"/>
    <property type="evidence" value="ECO:0007669"/>
    <property type="project" value="UniProtKB-EC"/>
</dbReference>
<evidence type="ECO:0000256" key="16">
    <source>
        <dbReference type="ARBA" id="ARBA00040628"/>
    </source>
</evidence>
<keyword evidence="13" id="KW-0325">Glycoprotein</keyword>
<name>A0A2S4WLX9_9BASI</name>
<protein>
    <recommendedName>
        <fullName evidence="16">Pheromone-processing carboxypeptidase KEX1</fullName>
        <ecNumber evidence="14">3.4.16.6</ecNumber>
    </recommendedName>
    <alternativeName>
        <fullName evidence="17">Carboxypeptidase D</fullName>
    </alternativeName>
    <alternativeName>
        <fullName evidence="15">Pheromone-processing carboxypeptidase kex1</fullName>
    </alternativeName>
</protein>
<reference evidence="20 21" key="1">
    <citation type="submission" date="2017-12" db="EMBL/GenBank/DDBJ databases">
        <title>Gene loss provides genomic basis for host adaptation in cereal stripe rust fungi.</title>
        <authorList>
            <person name="Xia C."/>
        </authorList>
    </citation>
    <scope>NUCLEOTIDE SEQUENCE [LARGE SCALE GENOMIC DNA]</scope>
    <source>
        <strain evidence="20 21">93TX-2</strain>
    </source>
</reference>
<evidence type="ECO:0000256" key="6">
    <source>
        <dbReference type="ARBA" id="ARBA00022692"/>
    </source>
</evidence>
<dbReference type="AlphaFoldDB" id="A0A2S4WLX9"/>
<evidence type="ECO:0000256" key="13">
    <source>
        <dbReference type="ARBA" id="ARBA00023180"/>
    </source>
</evidence>
<comment type="caution">
    <text evidence="20">The sequence shown here is derived from an EMBL/GenBank/DDBJ whole genome shotgun (WGS) entry which is preliminary data.</text>
</comment>
<gene>
    <name evidence="20" type="ORF">PSHT_00944</name>
</gene>
<evidence type="ECO:0000256" key="7">
    <source>
        <dbReference type="ARBA" id="ARBA00022703"/>
    </source>
</evidence>
<organism evidence="20 21">
    <name type="scientific">Puccinia striiformis</name>
    <dbReference type="NCBI Taxonomy" id="27350"/>
    <lineage>
        <taxon>Eukaryota</taxon>
        <taxon>Fungi</taxon>
        <taxon>Dikarya</taxon>
        <taxon>Basidiomycota</taxon>
        <taxon>Pucciniomycotina</taxon>
        <taxon>Pucciniomycetes</taxon>
        <taxon>Pucciniales</taxon>
        <taxon>Pucciniaceae</taxon>
        <taxon>Puccinia</taxon>
    </lineage>
</organism>
<dbReference type="PRINTS" id="PR00724">
    <property type="entry name" value="CRBOXYPTASEC"/>
</dbReference>
<keyword evidence="12 19" id="KW-0472">Membrane</keyword>
<evidence type="ECO:0000313" key="20">
    <source>
        <dbReference type="EMBL" id="POW22759.1"/>
    </source>
</evidence>
<evidence type="ECO:0000256" key="4">
    <source>
        <dbReference type="ARBA" id="ARBA00022645"/>
    </source>
</evidence>
<keyword evidence="4" id="KW-0121">Carboxypeptidase</keyword>
<feature type="compositionally biased region" description="Polar residues" evidence="18">
    <location>
        <begin position="410"/>
        <end position="419"/>
    </location>
</feature>
<dbReference type="PANTHER" id="PTHR11802:SF190">
    <property type="entry name" value="PHEROMONE-PROCESSING CARBOXYPEPTIDASE KEX1"/>
    <property type="match status" value="1"/>
</dbReference>
<evidence type="ECO:0000256" key="18">
    <source>
        <dbReference type="SAM" id="MobiDB-lite"/>
    </source>
</evidence>
<keyword evidence="7" id="KW-0053">Apoptosis</keyword>
<evidence type="ECO:0000256" key="3">
    <source>
        <dbReference type="ARBA" id="ARBA00009431"/>
    </source>
</evidence>
<feature type="compositionally biased region" description="Low complexity" evidence="18">
    <location>
        <begin position="622"/>
        <end position="641"/>
    </location>
</feature>
<dbReference type="GO" id="GO:0005802">
    <property type="term" value="C:trans-Golgi network"/>
    <property type="evidence" value="ECO:0007669"/>
    <property type="project" value="TreeGrafter"/>
</dbReference>
<dbReference type="VEuPathDB" id="FungiDB:PSTT_04296"/>
<evidence type="ECO:0000256" key="14">
    <source>
        <dbReference type="ARBA" id="ARBA00038895"/>
    </source>
</evidence>
<keyword evidence="9" id="KW-0378">Hydrolase</keyword>
<accession>A0A2S4WLX9</accession>
<dbReference type="PANTHER" id="PTHR11802">
    <property type="entry name" value="SERINE PROTEASE FAMILY S10 SERINE CARBOXYPEPTIDASE"/>
    <property type="match status" value="1"/>
</dbReference>
<evidence type="ECO:0000256" key="11">
    <source>
        <dbReference type="ARBA" id="ARBA00023034"/>
    </source>
</evidence>
<dbReference type="VEuPathDB" id="FungiDB:PSHT_00944"/>
<keyword evidence="8" id="KW-0732">Signal</keyword>
<dbReference type="EMBL" id="PKSM01000007">
    <property type="protein sequence ID" value="POW22759.1"/>
    <property type="molecule type" value="Genomic_DNA"/>
</dbReference>
<evidence type="ECO:0000256" key="15">
    <source>
        <dbReference type="ARBA" id="ARBA00040403"/>
    </source>
</evidence>
<comment type="similarity">
    <text evidence="3">Belongs to the peptidase S10 family.</text>
</comment>
<evidence type="ECO:0000256" key="8">
    <source>
        <dbReference type="ARBA" id="ARBA00022729"/>
    </source>
</evidence>
<dbReference type="GO" id="GO:0006915">
    <property type="term" value="P:apoptotic process"/>
    <property type="evidence" value="ECO:0007669"/>
    <property type="project" value="UniProtKB-KW"/>
</dbReference>
<dbReference type="SUPFAM" id="SSF53474">
    <property type="entry name" value="alpha/beta-Hydrolases"/>
    <property type="match status" value="1"/>
</dbReference>
<evidence type="ECO:0000256" key="9">
    <source>
        <dbReference type="ARBA" id="ARBA00022801"/>
    </source>
</evidence>
<evidence type="ECO:0000256" key="17">
    <source>
        <dbReference type="ARBA" id="ARBA00042717"/>
    </source>
</evidence>
<evidence type="ECO:0000256" key="5">
    <source>
        <dbReference type="ARBA" id="ARBA00022670"/>
    </source>
</evidence>
<evidence type="ECO:0000256" key="10">
    <source>
        <dbReference type="ARBA" id="ARBA00022989"/>
    </source>
</evidence>
<keyword evidence="11" id="KW-0333">Golgi apparatus</keyword>
<feature type="transmembrane region" description="Helical" evidence="19">
    <location>
        <begin position="569"/>
        <end position="586"/>
    </location>
</feature>
<evidence type="ECO:0000256" key="19">
    <source>
        <dbReference type="SAM" id="Phobius"/>
    </source>
</evidence>